<evidence type="ECO:0000256" key="2">
    <source>
        <dbReference type="ARBA" id="ARBA00023125"/>
    </source>
</evidence>
<evidence type="ECO:0000313" key="6">
    <source>
        <dbReference type="Proteomes" id="UP000655287"/>
    </source>
</evidence>
<dbReference type="InterPro" id="IPR036388">
    <property type="entry name" value="WH-like_DNA-bd_sf"/>
</dbReference>
<keyword evidence="3" id="KW-0804">Transcription</keyword>
<dbReference type="InterPro" id="IPR051011">
    <property type="entry name" value="Metal_resp_trans_reg"/>
</dbReference>
<dbReference type="SMART" id="SM00418">
    <property type="entry name" value="HTH_ARSR"/>
    <property type="match status" value="1"/>
</dbReference>
<feature type="domain" description="HTH arsR-type" evidence="4">
    <location>
        <begin position="237"/>
        <end position="322"/>
    </location>
</feature>
<dbReference type="CDD" id="cd00090">
    <property type="entry name" value="HTH_ARSR"/>
    <property type="match status" value="1"/>
</dbReference>
<evidence type="ECO:0000256" key="1">
    <source>
        <dbReference type="ARBA" id="ARBA00023015"/>
    </source>
</evidence>
<gene>
    <name evidence="5" type="ORF">Sru01_26870</name>
</gene>
<dbReference type="SUPFAM" id="SSF46785">
    <property type="entry name" value="Winged helix' DNA-binding domain"/>
    <property type="match status" value="1"/>
</dbReference>
<evidence type="ECO:0000256" key="3">
    <source>
        <dbReference type="ARBA" id="ARBA00023163"/>
    </source>
</evidence>
<proteinExistence type="predicted"/>
<dbReference type="PROSITE" id="PS50987">
    <property type="entry name" value="HTH_ARSR_2"/>
    <property type="match status" value="1"/>
</dbReference>
<reference evidence="5" key="1">
    <citation type="submission" date="2021-01" db="EMBL/GenBank/DDBJ databases">
        <title>Whole genome shotgun sequence of Sphaerisporangium rufum NBRC 109079.</title>
        <authorList>
            <person name="Komaki H."/>
            <person name="Tamura T."/>
        </authorList>
    </citation>
    <scope>NUCLEOTIDE SEQUENCE</scope>
    <source>
        <strain evidence="5">NBRC 109079</strain>
    </source>
</reference>
<dbReference type="EMBL" id="BOOU01000040">
    <property type="protein sequence ID" value="GII77705.1"/>
    <property type="molecule type" value="Genomic_DNA"/>
</dbReference>
<dbReference type="GO" id="GO:0003700">
    <property type="term" value="F:DNA-binding transcription factor activity"/>
    <property type="evidence" value="ECO:0007669"/>
    <property type="project" value="InterPro"/>
</dbReference>
<dbReference type="Pfam" id="PF01022">
    <property type="entry name" value="HTH_5"/>
    <property type="match status" value="1"/>
</dbReference>
<dbReference type="RefSeq" id="WP_239137387.1">
    <property type="nucleotide sequence ID" value="NZ_BOOU01000040.1"/>
</dbReference>
<dbReference type="InterPro" id="IPR011991">
    <property type="entry name" value="ArsR-like_HTH"/>
</dbReference>
<dbReference type="AlphaFoldDB" id="A0A919R5R5"/>
<dbReference type="SMART" id="SM00419">
    <property type="entry name" value="HTH_CRP"/>
    <property type="match status" value="1"/>
</dbReference>
<organism evidence="5 6">
    <name type="scientific">Sphaerisporangium rufum</name>
    <dbReference type="NCBI Taxonomy" id="1381558"/>
    <lineage>
        <taxon>Bacteria</taxon>
        <taxon>Bacillati</taxon>
        <taxon>Actinomycetota</taxon>
        <taxon>Actinomycetes</taxon>
        <taxon>Streptosporangiales</taxon>
        <taxon>Streptosporangiaceae</taxon>
        <taxon>Sphaerisporangium</taxon>
    </lineage>
</organism>
<keyword evidence="6" id="KW-1185">Reference proteome</keyword>
<accession>A0A919R5R5</accession>
<dbReference type="PANTHER" id="PTHR43132:SF8">
    <property type="entry name" value="HTH-TYPE TRANSCRIPTIONAL REGULATOR KMTR"/>
    <property type="match status" value="1"/>
</dbReference>
<dbReference type="GO" id="GO:0003677">
    <property type="term" value="F:DNA binding"/>
    <property type="evidence" value="ECO:0007669"/>
    <property type="project" value="UniProtKB-KW"/>
</dbReference>
<dbReference type="InterPro" id="IPR036390">
    <property type="entry name" value="WH_DNA-bd_sf"/>
</dbReference>
<dbReference type="InterPro" id="IPR001845">
    <property type="entry name" value="HTH_ArsR_DNA-bd_dom"/>
</dbReference>
<comment type="caution">
    <text evidence="5">The sequence shown here is derived from an EMBL/GenBank/DDBJ whole genome shotgun (WGS) entry which is preliminary data.</text>
</comment>
<dbReference type="PANTHER" id="PTHR43132">
    <property type="entry name" value="ARSENICAL RESISTANCE OPERON REPRESSOR ARSR-RELATED"/>
    <property type="match status" value="1"/>
</dbReference>
<evidence type="ECO:0000313" key="5">
    <source>
        <dbReference type="EMBL" id="GII77705.1"/>
    </source>
</evidence>
<sequence>MRSELAFSADDLARTRFAVSPMWEVVTSYRLLRGTTTHPVHRPWAAQVHPRVAAAGLYSGWLAELVPAGSYIPDFLTPPPDDPAPAIEAELAAIRATPAEHVRADLAKLPGSPRRRALAADPAGRLAKLIAEIEVYWELALAPYWARIRAVLDADVYHRARQAAERGVGHLFDDLHSSLSWDDNTLRLVRKQCQMTRETPGPGLLLVPSAFASQSLSWIRPPLIPQVAYRARGTGTLWEQRPSPRTDAIAAVIGRSRTLLLAELAAPASTTELARRTGISAAGVSQHLTALREAGLVSTHRAGRFVLYARTAAAESLITAAP</sequence>
<keyword evidence="2" id="KW-0238">DNA-binding</keyword>
<dbReference type="Gene3D" id="1.10.10.10">
    <property type="entry name" value="Winged helix-like DNA-binding domain superfamily/Winged helix DNA-binding domain"/>
    <property type="match status" value="1"/>
</dbReference>
<name>A0A919R5R5_9ACTN</name>
<dbReference type="InterPro" id="IPR012318">
    <property type="entry name" value="HTH_CRP"/>
</dbReference>
<dbReference type="Proteomes" id="UP000655287">
    <property type="component" value="Unassembled WGS sequence"/>
</dbReference>
<protein>
    <submittedName>
        <fullName evidence="5">Transcriptional regulator</fullName>
    </submittedName>
</protein>
<evidence type="ECO:0000259" key="4">
    <source>
        <dbReference type="PROSITE" id="PS50987"/>
    </source>
</evidence>
<keyword evidence="1" id="KW-0805">Transcription regulation</keyword>